<gene>
    <name evidence="2" type="ORF">PG991_009989</name>
</gene>
<evidence type="ECO:0000256" key="1">
    <source>
        <dbReference type="SAM" id="SignalP"/>
    </source>
</evidence>
<accession>A0ABR1RH60</accession>
<sequence length="162" mass="17284">MKAPLTSMLLFHAVLGLASPTTNIATRQAVAGERTRISSSATSHHHRGQDATTAPAAYGFLALVESWQHRRASGYYVLADACGDVITVYHDPSHVRLAGCHVTQCTEALRDGEAEAVRRRSASSSSSTWCNGSALRSADSSTSLLGHLRCLATEYAGRAGKW</sequence>
<evidence type="ECO:0000313" key="3">
    <source>
        <dbReference type="Proteomes" id="UP001396898"/>
    </source>
</evidence>
<dbReference type="EMBL" id="JAQQWI010000015">
    <property type="protein sequence ID" value="KAK8012614.1"/>
    <property type="molecule type" value="Genomic_DNA"/>
</dbReference>
<keyword evidence="1" id="KW-0732">Signal</keyword>
<name>A0ABR1RH60_9PEZI</name>
<feature type="signal peptide" evidence="1">
    <location>
        <begin position="1"/>
        <end position="18"/>
    </location>
</feature>
<organism evidence="2 3">
    <name type="scientific">Apiospora marii</name>
    <dbReference type="NCBI Taxonomy" id="335849"/>
    <lineage>
        <taxon>Eukaryota</taxon>
        <taxon>Fungi</taxon>
        <taxon>Dikarya</taxon>
        <taxon>Ascomycota</taxon>
        <taxon>Pezizomycotina</taxon>
        <taxon>Sordariomycetes</taxon>
        <taxon>Xylariomycetidae</taxon>
        <taxon>Amphisphaeriales</taxon>
        <taxon>Apiosporaceae</taxon>
        <taxon>Apiospora</taxon>
    </lineage>
</organism>
<comment type="caution">
    <text evidence="2">The sequence shown here is derived from an EMBL/GenBank/DDBJ whole genome shotgun (WGS) entry which is preliminary data.</text>
</comment>
<dbReference type="Proteomes" id="UP001396898">
    <property type="component" value="Unassembled WGS sequence"/>
</dbReference>
<feature type="chain" id="PRO_5047443690" evidence="1">
    <location>
        <begin position="19"/>
        <end position="162"/>
    </location>
</feature>
<reference evidence="2 3" key="1">
    <citation type="submission" date="2023-01" db="EMBL/GenBank/DDBJ databases">
        <title>Analysis of 21 Apiospora genomes using comparative genomics revels a genus with tremendous synthesis potential of carbohydrate active enzymes and secondary metabolites.</title>
        <authorList>
            <person name="Sorensen T."/>
        </authorList>
    </citation>
    <scope>NUCLEOTIDE SEQUENCE [LARGE SCALE GENOMIC DNA]</scope>
    <source>
        <strain evidence="2 3">CBS 20057</strain>
    </source>
</reference>
<keyword evidence="3" id="KW-1185">Reference proteome</keyword>
<protein>
    <submittedName>
        <fullName evidence="2">Uncharacterized protein</fullName>
    </submittedName>
</protein>
<evidence type="ECO:0000313" key="2">
    <source>
        <dbReference type="EMBL" id="KAK8012614.1"/>
    </source>
</evidence>
<proteinExistence type="predicted"/>